<accession>A0A6V7QAY5</accession>
<organism evidence="2">
    <name type="scientific">Ananas comosus var. bracteatus</name>
    <name type="common">red pineapple</name>
    <dbReference type="NCBI Taxonomy" id="296719"/>
    <lineage>
        <taxon>Eukaryota</taxon>
        <taxon>Viridiplantae</taxon>
        <taxon>Streptophyta</taxon>
        <taxon>Embryophyta</taxon>
        <taxon>Tracheophyta</taxon>
        <taxon>Spermatophyta</taxon>
        <taxon>Magnoliopsida</taxon>
        <taxon>Liliopsida</taxon>
        <taxon>Poales</taxon>
        <taxon>Bromeliaceae</taxon>
        <taxon>Bromelioideae</taxon>
        <taxon>Ananas</taxon>
    </lineage>
</organism>
<feature type="compositionally biased region" description="Low complexity" evidence="1">
    <location>
        <begin position="232"/>
        <end position="251"/>
    </location>
</feature>
<sequence length="251" mass="26777">MTLLPLPYAASYGCPFMSPAESSGYRLSPSPSLFPPSIDAWIRVPREPSPLPTSLTPPILGSPRHGGGRSVGLRSLRRCCGGGGVLRRGRRVPLLVLRRRRARRQLPRRPPRPPPRLRLVPRRRLRPPLLRPRRPAPPPIPALCPSCRPADPPPLPLRPAAAPSSAADADDDDAVRVVVVEPRVPAAALSTRIGTALDGAAALSCAAKLRDGTCDKGIARARARARSRSRSRAPMGVAKAAAEEGWGESAA</sequence>
<dbReference type="EMBL" id="LR862134">
    <property type="protein sequence ID" value="CAD1840282.1"/>
    <property type="molecule type" value="Genomic_DNA"/>
</dbReference>
<feature type="compositionally biased region" description="Low complexity" evidence="1">
    <location>
        <begin position="158"/>
        <end position="167"/>
    </location>
</feature>
<reference evidence="2" key="1">
    <citation type="submission" date="2020-07" db="EMBL/GenBank/DDBJ databases">
        <authorList>
            <person name="Lin J."/>
        </authorList>
    </citation>
    <scope>NUCLEOTIDE SEQUENCE</scope>
</reference>
<feature type="compositionally biased region" description="Basic residues" evidence="1">
    <location>
        <begin position="102"/>
        <end position="111"/>
    </location>
</feature>
<feature type="compositionally biased region" description="Basic residues" evidence="1">
    <location>
        <begin position="222"/>
        <end position="231"/>
    </location>
</feature>
<feature type="region of interest" description="Disordered" evidence="1">
    <location>
        <begin position="222"/>
        <end position="251"/>
    </location>
</feature>
<feature type="region of interest" description="Disordered" evidence="1">
    <location>
        <begin position="102"/>
        <end position="169"/>
    </location>
</feature>
<name>A0A6V7QAY5_ANACO</name>
<evidence type="ECO:0000313" key="2">
    <source>
        <dbReference type="EMBL" id="CAD1840282.1"/>
    </source>
</evidence>
<proteinExistence type="predicted"/>
<protein>
    <submittedName>
        <fullName evidence="2">Uncharacterized protein</fullName>
    </submittedName>
</protein>
<feature type="compositionally biased region" description="Basic residues" evidence="1">
    <location>
        <begin position="119"/>
        <end position="134"/>
    </location>
</feature>
<evidence type="ECO:0000256" key="1">
    <source>
        <dbReference type="SAM" id="MobiDB-lite"/>
    </source>
</evidence>
<dbReference type="AlphaFoldDB" id="A0A6V7QAY5"/>
<gene>
    <name evidence="2" type="ORF">CB5_LOCUS23493</name>
</gene>